<dbReference type="SUPFAM" id="SSF56235">
    <property type="entry name" value="N-terminal nucleophile aminohydrolases (Ntn hydrolases)"/>
    <property type="match status" value="1"/>
</dbReference>
<evidence type="ECO:0000259" key="2">
    <source>
        <dbReference type="Pfam" id="PF03417"/>
    </source>
</evidence>
<evidence type="ECO:0000256" key="1">
    <source>
        <dbReference type="SAM" id="Phobius"/>
    </source>
</evidence>
<keyword evidence="1" id="KW-1133">Transmembrane helix</keyword>
<dbReference type="InterPro" id="IPR005079">
    <property type="entry name" value="Peptidase_C45_hydrolase"/>
</dbReference>
<dbReference type="InterPro" id="IPR029055">
    <property type="entry name" value="Ntn_hydrolases_N"/>
</dbReference>
<dbReference type="NCBIfam" id="NF040521">
    <property type="entry name" value="C45_proenzyme"/>
    <property type="match status" value="1"/>
</dbReference>
<dbReference type="AlphaFoldDB" id="A0A3A4NYX2"/>
<dbReference type="PANTHER" id="PTHR35190">
    <property type="entry name" value="PROTEIN DCD1B"/>
    <property type="match status" value="1"/>
</dbReference>
<keyword evidence="1" id="KW-0812">Transmembrane</keyword>
<dbReference type="Gene3D" id="1.25.40.10">
    <property type="entry name" value="Tetratricopeptide repeat domain"/>
    <property type="match status" value="1"/>
</dbReference>
<sequence length="592" mass="65958">MLSLIISNGRFSERIDFPAIFPLKVYNSLIVNHPPWELDEEILLMKRWRLALFIIVFLLLIGSAYAEQPRREDIGDLIVLHLYGTYHEMGKQQAELLGPDLRRVYEMQLEDFTQLASGAGFGGRFFNYIMIPLYSAVAPFGDDSHFQDEIGGIASVLRVPRRNVMRALFSLAGGSTVFAATRSATADGQSLIGRNVDWGDAYGLRRPVVAIYHPTEGDLDYIFTGWPLVGLPTVGLNEAGLAVSLNFFVSEPRVSLFFPAWPHRSVLQKAKTVEEAIQLIAASGRRGLSAFYVMADATGDIAMVEWTPTRFAVYRPDEDWFGQANHARTQKMIPYDRYRHPDSFQRRAAMEAAVRRHLGNLTPELAVEILRDRTGAAFANEPSVGNPNVINPVVVHPSSLTLWHSTVMQPHAPYGSYVPFTFFKKSVPPTFPASELLTTGALDQERKEIQTARSALKLHREEKFQEARKTWIHLLDSNPGALNTRRLALGYASTLASLNDTKGAYAALETAADKQAPFDVRGLALVARGILADRLGLRGEAIRHYHAALEHFQSQPDFTAFASEMKTARRGLEKSQAKIPLPISPYDVGVPQ</sequence>
<dbReference type="Gene3D" id="3.60.60.10">
    <property type="entry name" value="Penicillin V Acylase, Chain A"/>
    <property type="match status" value="1"/>
</dbReference>
<dbReference type="InterPro" id="IPR047794">
    <property type="entry name" value="C45_proenzyme-like"/>
</dbReference>
<dbReference type="Pfam" id="PF03417">
    <property type="entry name" value="AAT"/>
    <property type="match status" value="1"/>
</dbReference>
<feature type="transmembrane region" description="Helical" evidence="1">
    <location>
        <begin position="48"/>
        <end position="66"/>
    </location>
</feature>
<accession>A0A3A4NYX2</accession>
<evidence type="ECO:0000313" key="4">
    <source>
        <dbReference type="Proteomes" id="UP000265882"/>
    </source>
</evidence>
<feature type="domain" description="Peptidase C45 hydrolase" evidence="2">
    <location>
        <begin position="190"/>
        <end position="378"/>
    </location>
</feature>
<reference evidence="3 4" key="1">
    <citation type="journal article" date="2017" name="ISME J.">
        <title>Energy and carbon metabolisms in a deep terrestrial subsurface fluid microbial community.</title>
        <authorList>
            <person name="Momper L."/>
            <person name="Jungbluth S.P."/>
            <person name="Lee M.D."/>
            <person name="Amend J.P."/>
        </authorList>
    </citation>
    <scope>NUCLEOTIDE SEQUENCE [LARGE SCALE GENOMIC DNA]</scope>
    <source>
        <strain evidence="3">SURF_5</strain>
    </source>
</reference>
<dbReference type="EMBL" id="QZKU01000039">
    <property type="protein sequence ID" value="RJP24162.1"/>
    <property type="molecule type" value="Genomic_DNA"/>
</dbReference>
<name>A0A3A4NYX2_ABYX5</name>
<organism evidence="3 4">
    <name type="scientific">Abyssobacteria bacterium (strain SURF_5)</name>
    <dbReference type="NCBI Taxonomy" id="2093360"/>
    <lineage>
        <taxon>Bacteria</taxon>
        <taxon>Pseudomonadati</taxon>
        <taxon>Candidatus Hydrogenedentota</taxon>
        <taxon>Candidatus Abyssobacteria</taxon>
    </lineage>
</organism>
<gene>
    <name evidence="3" type="ORF">C4520_04540</name>
</gene>
<dbReference type="InterPro" id="IPR011990">
    <property type="entry name" value="TPR-like_helical_dom_sf"/>
</dbReference>
<dbReference type="PANTHER" id="PTHR35190:SF2">
    <property type="entry name" value="PROTEIN DCD1B"/>
    <property type="match status" value="1"/>
</dbReference>
<comment type="caution">
    <text evidence="3">The sequence shown here is derived from an EMBL/GenBank/DDBJ whole genome shotgun (WGS) entry which is preliminary data.</text>
</comment>
<proteinExistence type="predicted"/>
<dbReference type="InterPro" id="IPR047803">
    <property type="entry name" value="DCD1A/B-like"/>
</dbReference>
<evidence type="ECO:0000313" key="3">
    <source>
        <dbReference type="EMBL" id="RJP24162.1"/>
    </source>
</evidence>
<dbReference type="SUPFAM" id="SSF48452">
    <property type="entry name" value="TPR-like"/>
    <property type="match status" value="1"/>
</dbReference>
<dbReference type="Proteomes" id="UP000265882">
    <property type="component" value="Unassembled WGS sequence"/>
</dbReference>
<keyword evidence="1" id="KW-0472">Membrane</keyword>
<protein>
    <recommendedName>
        <fullName evidence="2">Peptidase C45 hydrolase domain-containing protein</fullName>
    </recommendedName>
</protein>